<sequence length="385" mass="44744">MHAVSPVLINQSEACDKSGLHPGDVQQALREQTKRRREHMNVAVRRTLWDKVRHSDKHALLKKLIIFQIRRRLAGDCLCDELRHRAHHIIFRDGQHAIPLLQQHKHHCRRKAQQLFHAVHIDEGHRAKSAFLNLFTNRKRIACPGLQHRILAGPVKYPLLSNVRDGFAHQFLGERSGNLRYFQHLKRLHLDSELATHAVALKLGAVQQHIPITHRTNAGRTQRARSMGRVGKRLDLFDWSGGCDDAVDELIAIMHRRECGTNRRCSRLIRRSDEMSVFHPAAKPPQQHRKVAKMIGYTNHRMRRHPSRHAEDDAVQLPLLERLNGTIRRLILCVVHHHARVQNASVFERRKRSFRVVMLDCEPFKRRIHLSKTNKPDLFHRAASS</sequence>
<gene>
    <name evidence="1" type="ORF">SDC9_86182</name>
</gene>
<dbReference type="AlphaFoldDB" id="A0A644ZGV7"/>
<proteinExistence type="predicted"/>
<protein>
    <submittedName>
        <fullName evidence="1">Uncharacterized protein</fullName>
    </submittedName>
</protein>
<reference evidence="1" key="1">
    <citation type="submission" date="2019-08" db="EMBL/GenBank/DDBJ databases">
        <authorList>
            <person name="Kucharzyk K."/>
            <person name="Murdoch R.W."/>
            <person name="Higgins S."/>
            <person name="Loffler F."/>
        </authorList>
    </citation>
    <scope>NUCLEOTIDE SEQUENCE</scope>
</reference>
<dbReference type="EMBL" id="VSSQ01008683">
    <property type="protein sequence ID" value="MPM39548.1"/>
    <property type="molecule type" value="Genomic_DNA"/>
</dbReference>
<accession>A0A644ZGV7</accession>
<comment type="caution">
    <text evidence="1">The sequence shown here is derived from an EMBL/GenBank/DDBJ whole genome shotgun (WGS) entry which is preliminary data.</text>
</comment>
<evidence type="ECO:0000313" key="1">
    <source>
        <dbReference type="EMBL" id="MPM39548.1"/>
    </source>
</evidence>
<organism evidence="1">
    <name type="scientific">bioreactor metagenome</name>
    <dbReference type="NCBI Taxonomy" id="1076179"/>
    <lineage>
        <taxon>unclassified sequences</taxon>
        <taxon>metagenomes</taxon>
        <taxon>ecological metagenomes</taxon>
    </lineage>
</organism>
<name>A0A644ZGV7_9ZZZZ</name>